<sequence length="731" mass="81170">MFASQLLRILQTLPADTKYEPRDIDEGELKVRATEKHYKEADFLAFNTKESLHSKDRVEVADPLALHTRKIDGFTNAPKLEYSNSVIRVSSNQDDPSEDLYHLNRIEKDADALTSDEEDTNELWNTPELECSLVMDEYANCNEHESQVSSGPFVTSESFHADKNVCTDKTVLDYELPELMVCYKESNYHVVKDIGVDDGIPVEDKVLIDGQYGTSVGQPISLQSNEHGTNGLPGGLDFELLIQDESKASPNLDAEKHQPKEENGIMTSIINESNILSVEEDKRGPNPEIAIHNCGKNATNKKENDRLFEQSIITSVLPLKKFGTRSFLRSFMDSFDDNQGDIVQHLNQASLQILGVESEAEDSDQDSTENELIYNSKVENGTITFDFCPSEPTAADNNEMNDQVIEKSLKEKLVLNHDDPNSNNHLAGLVVQHADIEANHQESALDHGFRNASNPFVVSEVQGLEMDGCSVNFHHEDLLDNEEGHPNNPFVSVEVQSNTTDVSTAETCPTTIANQKKDIFNPFSFSVIETDEITEPPEFVEGNNSSNPFVATEVQNAKTDNISESNDQQRALSSNIVHTSNPFESSEVQSSVILGSIEKNEQPPEFKDQKGNLNNPFAISEIENAEISRTSPNVNTEIVHVESFEASFSAVLGRVPDSGQITSSSSTSVRSDSSSTSLRSFAFPVLQCEWNDSPEKFGKGAKRDLPKQRGRWKQGAWRAHVLCCSGRFTGQ</sequence>
<accession>A0AAV3NK96</accession>
<name>A0AAV3NK96_LITER</name>
<dbReference type="EMBL" id="BAABME010000120">
    <property type="protein sequence ID" value="GAA0139792.1"/>
    <property type="molecule type" value="Genomic_DNA"/>
</dbReference>
<feature type="compositionally biased region" description="Basic and acidic residues" evidence="1">
    <location>
        <begin position="253"/>
        <end position="263"/>
    </location>
</feature>
<dbReference type="AlphaFoldDB" id="A0AAV3NK96"/>
<gene>
    <name evidence="2" type="ORF">LIER_01268</name>
</gene>
<feature type="region of interest" description="Disordered" evidence="1">
    <location>
        <begin position="250"/>
        <end position="269"/>
    </location>
</feature>
<dbReference type="PANTHER" id="PTHR33914">
    <property type="entry name" value="18S PRE-RIBOSOMAL ASSEMBLY PROTEIN GAR2-LIKE PROTEIN"/>
    <property type="match status" value="1"/>
</dbReference>
<dbReference type="InterPro" id="IPR040378">
    <property type="entry name" value="BASL"/>
</dbReference>
<keyword evidence="3" id="KW-1185">Reference proteome</keyword>
<dbReference type="Proteomes" id="UP001454036">
    <property type="component" value="Unassembled WGS sequence"/>
</dbReference>
<protein>
    <submittedName>
        <fullName evidence="2">Uncharacterized protein</fullName>
    </submittedName>
</protein>
<comment type="caution">
    <text evidence="2">The sequence shown here is derived from an EMBL/GenBank/DDBJ whole genome shotgun (WGS) entry which is preliminary data.</text>
</comment>
<reference evidence="2 3" key="1">
    <citation type="submission" date="2024-01" db="EMBL/GenBank/DDBJ databases">
        <title>The complete chloroplast genome sequence of Lithospermum erythrorhizon: insights into the phylogenetic relationship among Boraginaceae species and the maternal lineages of purple gromwells.</title>
        <authorList>
            <person name="Okada T."/>
            <person name="Watanabe K."/>
        </authorList>
    </citation>
    <scope>NUCLEOTIDE SEQUENCE [LARGE SCALE GENOMIC DNA]</scope>
</reference>
<dbReference type="GO" id="GO:0009786">
    <property type="term" value="P:regulation of asymmetric cell division"/>
    <property type="evidence" value="ECO:0007669"/>
    <property type="project" value="InterPro"/>
</dbReference>
<evidence type="ECO:0000256" key="1">
    <source>
        <dbReference type="SAM" id="MobiDB-lite"/>
    </source>
</evidence>
<organism evidence="2 3">
    <name type="scientific">Lithospermum erythrorhizon</name>
    <name type="common">Purple gromwell</name>
    <name type="synonym">Lithospermum officinale var. erythrorhizon</name>
    <dbReference type="NCBI Taxonomy" id="34254"/>
    <lineage>
        <taxon>Eukaryota</taxon>
        <taxon>Viridiplantae</taxon>
        <taxon>Streptophyta</taxon>
        <taxon>Embryophyta</taxon>
        <taxon>Tracheophyta</taxon>
        <taxon>Spermatophyta</taxon>
        <taxon>Magnoliopsida</taxon>
        <taxon>eudicotyledons</taxon>
        <taxon>Gunneridae</taxon>
        <taxon>Pentapetalae</taxon>
        <taxon>asterids</taxon>
        <taxon>lamiids</taxon>
        <taxon>Boraginales</taxon>
        <taxon>Boraginaceae</taxon>
        <taxon>Boraginoideae</taxon>
        <taxon>Lithospermeae</taxon>
        <taxon>Lithospermum</taxon>
    </lineage>
</organism>
<dbReference type="PANTHER" id="PTHR33914:SF2">
    <property type="entry name" value="OS02G0582100 PROTEIN"/>
    <property type="match status" value="1"/>
</dbReference>
<evidence type="ECO:0000313" key="2">
    <source>
        <dbReference type="EMBL" id="GAA0139792.1"/>
    </source>
</evidence>
<proteinExistence type="predicted"/>
<evidence type="ECO:0000313" key="3">
    <source>
        <dbReference type="Proteomes" id="UP001454036"/>
    </source>
</evidence>